<comment type="caution">
    <text evidence="2">The sequence shown here is derived from an EMBL/GenBank/DDBJ whole genome shotgun (WGS) entry which is preliminary data.</text>
</comment>
<name>A0A2H0KCI2_9BACT</name>
<organism evidence="2 3">
    <name type="scientific">Candidatus Taylorbacteria bacterium CG11_big_fil_rev_8_21_14_0_20_46_11</name>
    <dbReference type="NCBI Taxonomy" id="1975025"/>
    <lineage>
        <taxon>Bacteria</taxon>
        <taxon>Candidatus Tayloriibacteriota</taxon>
    </lineage>
</organism>
<dbReference type="Proteomes" id="UP000229342">
    <property type="component" value="Unassembled WGS sequence"/>
</dbReference>
<dbReference type="AlphaFoldDB" id="A0A2H0KCI2"/>
<dbReference type="SMART" id="SM00382">
    <property type="entry name" value="AAA"/>
    <property type="match status" value="1"/>
</dbReference>
<dbReference type="PANTHER" id="PTHR43581">
    <property type="entry name" value="ATP/GTP PHOSPHATASE"/>
    <property type="match status" value="1"/>
</dbReference>
<evidence type="ECO:0000259" key="1">
    <source>
        <dbReference type="SMART" id="SM00382"/>
    </source>
</evidence>
<dbReference type="Pfam" id="PF13175">
    <property type="entry name" value="AAA_15"/>
    <property type="match status" value="1"/>
</dbReference>
<proteinExistence type="predicted"/>
<feature type="domain" description="AAA+ ATPase" evidence="1">
    <location>
        <begin position="24"/>
        <end position="270"/>
    </location>
</feature>
<dbReference type="PANTHER" id="PTHR43581:SF4">
    <property type="entry name" value="ATP_GTP PHOSPHATASE"/>
    <property type="match status" value="1"/>
</dbReference>
<accession>A0A2H0KCI2</accession>
<dbReference type="EMBL" id="PCVG01000017">
    <property type="protein sequence ID" value="PIQ68966.1"/>
    <property type="molecule type" value="Genomic_DNA"/>
</dbReference>
<dbReference type="InterPro" id="IPR041685">
    <property type="entry name" value="AAA_GajA/Old/RecF-like"/>
</dbReference>
<dbReference type="InterPro" id="IPR003593">
    <property type="entry name" value="AAA+_ATPase"/>
</dbReference>
<evidence type="ECO:0000313" key="3">
    <source>
        <dbReference type="Proteomes" id="UP000229342"/>
    </source>
</evidence>
<reference evidence="2 3" key="1">
    <citation type="submission" date="2017-09" db="EMBL/GenBank/DDBJ databases">
        <title>Depth-based differentiation of microbial function through sediment-hosted aquifers and enrichment of novel symbionts in the deep terrestrial subsurface.</title>
        <authorList>
            <person name="Probst A.J."/>
            <person name="Ladd B."/>
            <person name="Jarett J.K."/>
            <person name="Geller-Mcgrath D.E."/>
            <person name="Sieber C.M."/>
            <person name="Emerson J.B."/>
            <person name="Anantharaman K."/>
            <person name="Thomas B.C."/>
            <person name="Malmstrom R."/>
            <person name="Stieglmeier M."/>
            <person name="Klingl A."/>
            <person name="Woyke T."/>
            <person name="Ryan C.M."/>
            <person name="Banfield J.F."/>
        </authorList>
    </citation>
    <scope>NUCLEOTIDE SEQUENCE [LARGE SCALE GENOMIC DNA]</scope>
    <source>
        <strain evidence="2">CG11_big_fil_rev_8_21_14_0_20_46_11</strain>
    </source>
</reference>
<dbReference type="Gene3D" id="3.40.50.300">
    <property type="entry name" value="P-loop containing nucleotide triphosphate hydrolases"/>
    <property type="match status" value="1"/>
</dbReference>
<dbReference type="SUPFAM" id="SSF52540">
    <property type="entry name" value="P-loop containing nucleoside triphosphate hydrolases"/>
    <property type="match status" value="1"/>
</dbReference>
<sequence length="489" mass="56693">MKNYIKQIKINLWEGIFRQDVNFTEGLNLISGTNGTGKSQLLNLIATYRGKADTVIFNDNVGKKDVIVFSPKRNAQKVLVENLQTQFGYDKGKQAKAINQLLNQQIQDQNFQSIKSIAEYLVESAELLVNKSTHLKVDAARVVQTEYDTILQKVFNYGILFKWDSENSKYKSRIVKNNKQLNLNDLSEGENAIISLVFAIYFSRDFTDVYLIDEPEVHLNWTLEEKLFNFLDSFCVDYEKQIITVTHSRIIALDQFRSKTKFLSWNNKESILVNENFTPEMISDIAGDTIKIIQGITTKQKLVYVEDESHKVILEEIIKILDLDTNIQIISGGCEFVKSFSKAFKNIPVENVYFLIDGDNKPLTSSEKSEYKNLIQLEKYCVENYLLHPEILKLYEDVDWDSKIKELINSIEAKTKPAIKPVQVALEKGAKVMELIDFIDGSEIFIKLTEEKKHDKKKKYDFMRELMQKIPKEDLLRKYFPEFNFLSNL</sequence>
<evidence type="ECO:0000313" key="2">
    <source>
        <dbReference type="EMBL" id="PIQ68966.1"/>
    </source>
</evidence>
<gene>
    <name evidence="2" type="ORF">COV91_01420</name>
</gene>
<dbReference type="InterPro" id="IPR027417">
    <property type="entry name" value="P-loop_NTPase"/>
</dbReference>
<dbReference type="InterPro" id="IPR051396">
    <property type="entry name" value="Bact_Antivir_Def_Nuclease"/>
</dbReference>
<protein>
    <recommendedName>
        <fullName evidence="1">AAA+ ATPase domain-containing protein</fullName>
    </recommendedName>
</protein>